<keyword evidence="4" id="KW-1185">Reference proteome</keyword>
<feature type="region of interest" description="Disordered" evidence="1">
    <location>
        <begin position="1"/>
        <end position="21"/>
    </location>
</feature>
<gene>
    <name evidence="3" type="ORF">GP475_03095</name>
</gene>
<evidence type="ECO:0000256" key="2">
    <source>
        <dbReference type="SAM" id="Phobius"/>
    </source>
</evidence>
<feature type="transmembrane region" description="Helical" evidence="2">
    <location>
        <begin position="55"/>
        <end position="75"/>
    </location>
</feature>
<keyword evidence="2" id="KW-1133">Transmembrane helix</keyword>
<accession>A0A7H0SMH1</accession>
<keyword evidence="2" id="KW-0472">Membrane</keyword>
<dbReference type="Proteomes" id="UP000516320">
    <property type="component" value="Chromosome"/>
</dbReference>
<protein>
    <submittedName>
        <fullName evidence="3">Uncharacterized protein</fullName>
    </submittedName>
</protein>
<dbReference type="RefSeq" id="WP_187975198.1">
    <property type="nucleotide sequence ID" value="NZ_CP046884.1"/>
</dbReference>
<dbReference type="KEGG" id="cpoy:GP475_03095"/>
<keyword evidence="2" id="KW-0812">Transmembrane</keyword>
<feature type="transmembrane region" description="Helical" evidence="2">
    <location>
        <begin position="30"/>
        <end position="49"/>
    </location>
</feature>
<organism evidence="3 4">
    <name type="scientific">Corynebacterium poyangense</name>
    <dbReference type="NCBI Taxonomy" id="2684405"/>
    <lineage>
        <taxon>Bacteria</taxon>
        <taxon>Bacillati</taxon>
        <taxon>Actinomycetota</taxon>
        <taxon>Actinomycetes</taxon>
        <taxon>Mycobacteriales</taxon>
        <taxon>Corynebacteriaceae</taxon>
        <taxon>Corynebacterium</taxon>
    </lineage>
</organism>
<name>A0A7H0SMH1_9CORY</name>
<reference evidence="3 4" key="1">
    <citation type="submission" date="2019-12" db="EMBL/GenBank/DDBJ databases">
        <title>Corynebacterium sp. nov., isolated from feces of the Anser Albifrons in China.</title>
        <authorList>
            <person name="Liu Q."/>
        </authorList>
    </citation>
    <scope>NUCLEOTIDE SEQUENCE [LARGE SCALE GENOMIC DNA]</scope>
    <source>
        <strain evidence="3 4">4H37-19</strain>
    </source>
</reference>
<sequence length="81" mass="9115">MSKDNDFVVNSPDPSHHSSERRAKLKADTLLGFVGTFAVLSLIQAVVNVCQPEPRIWPAILALVLVISTVAIWRWRSQRFN</sequence>
<evidence type="ECO:0000313" key="4">
    <source>
        <dbReference type="Proteomes" id="UP000516320"/>
    </source>
</evidence>
<evidence type="ECO:0000313" key="3">
    <source>
        <dbReference type="EMBL" id="QNQ89746.1"/>
    </source>
</evidence>
<proteinExistence type="predicted"/>
<dbReference type="AlphaFoldDB" id="A0A7H0SMH1"/>
<evidence type="ECO:0000256" key="1">
    <source>
        <dbReference type="SAM" id="MobiDB-lite"/>
    </source>
</evidence>
<dbReference type="EMBL" id="CP046884">
    <property type="protein sequence ID" value="QNQ89746.1"/>
    <property type="molecule type" value="Genomic_DNA"/>
</dbReference>